<evidence type="ECO:0000256" key="2">
    <source>
        <dbReference type="ARBA" id="ARBA00022692"/>
    </source>
</evidence>
<dbReference type="Pfam" id="PF02453">
    <property type="entry name" value="Reticulon"/>
    <property type="match status" value="1"/>
</dbReference>
<dbReference type="EMBL" id="VNKQ01000008">
    <property type="protein sequence ID" value="KAG0649313.1"/>
    <property type="molecule type" value="Genomic_DNA"/>
</dbReference>
<feature type="compositionally biased region" description="Polar residues" evidence="7">
    <location>
        <begin position="10"/>
        <end position="21"/>
    </location>
</feature>
<dbReference type="InterPro" id="IPR003388">
    <property type="entry name" value="Reticulon"/>
</dbReference>
<keyword evidence="4 6" id="KW-1133">Transmembrane helix</keyword>
<keyword evidence="3 6" id="KW-0256">Endoplasmic reticulum</keyword>
<protein>
    <recommendedName>
        <fullName evidence="6">Reticulon-like protein</fullName>
    </recommendedName>
</protein>
<dbReference type="Proteomes" id="UP000785200">
    <property type="component" value="Unassembled WGS sequence"/>
</dbReference>
<feature type="transmembrane region" description="Helical" evidence="6">
    <location>
        <begin position="194"/>
        <end position="216"/>
    </location>
</feature>
<accession>A0A9P6VJV3</accession>
<evidence type="ECO:0000256" key="5">
    <source>
        <dbReference type="ARBA" id="ARBA00023136"/>
    </source>
</evidence>
<reference evidence="9" key="1">
    <citation type="submission" date="2019-07" db="EMBL/GenBank/DDBJ databases">
        <title>Hyphodiscus hymeniophilus genome sequencing and assembly.</title>
        <authorList>
            <person name="Kramer G."/>
            <person name="Nodwell J."/>
        </authorList>
    </citation>
    <scope>NUCLEOTIDE SEQUENCE</scope>
    <source>
        <strain evidence="9">ATCC 34498</strain>
    </source>
</reference>
<evidence type="ECO:0000256" key="7">
    <source>
        <dbReference type="SAM" id="MobiDB-lite"/>
    </source>
</evidence>
<evidence type="ECO:0000256" key="3">
    <source>
        <dbReference type="ARBA" id="ARBA00022824"/>
    </source>
</evidence>
<comment type="subcellular location">
    <subcellularLocation>
        <location evidence="1 6">Endoplasmic reticulum membrane</location>
        <topology evidence="1 6">Multi-pass membrane protein</topology>
    </subcellularLocation>
</comment>
<feature type="compositionally biased region" description="Basic and acidic residues" evidence="7">
    <location>
        <begin position="312"/>
        <end position="337"/>
    </location>
</feature>
<feature type="domain" description="Reticulon" evidence="8">
    <location>
        <begin position="95"/>
        <end position="292"/>
    </location>
</feature>
<dbReference type="PROSITE" id="PS50845">
    <property type="entry name" value="RETICULON"/>
    <property type="match status" value="1"/>
</dbReference>
<keyword evidence="2 6" id="KW-0812">Transmembrane</keyword>
<sequence>MSEGFVAPSIETSNGSAPSSLENAKNTAIANASAAANAVKDHPITQSVANGPVAENIKDQHAKTSNEFSNLAASRATPAQPAATGQQLTHYHSFFSTLLSWDNPRASGIAFLSAVIFIFAARYFNILRYAFKLTWMTLGVTVAAEVLGKAILGQGLSSQIRPKKYFTISKSTLDNLTGDMHELINFFVIESQRIVFAENVFASVAAFLGAFFSYYLIKFVPIWGLTLISTSILFLAPLIYKTNKELIDHHVNNASSIVNQQTEQVKQLASHHASRATETTKQYVGDYSAKAQEMIGNARARSTSPVASAKPAKADLKENTPAYKSEDFPIAPKEEFKAAPPVQETANALRTDEPLIST</sequence>
<comment type="caution">
    <text evidence="9">The sequence shown here is derived from an EMBL/GenBank/DDBJ whole genome shotgun (WGS) entry which is preliminary data.</text>
</comment>
<evidence type="ECO:0000256" key="4">
    <source>
        <dbReference type="ARBA" id="ARBA00022989"/>
    </source>
</evidence>
<keyword evidence="5 6" id="KW-0472">Membrane</keyword>
<gene>
    <name evidence="9" type="ORF">D0Z07_4597</name>
</gene>
<feature type="region of interest" description="Disordered" evidence="7">
    <location>
        <begin position="298"/>
        <end position="358"/>
    </location>
</feature>
<feature type="transmembrane region" description="Helical" evidence="6">
    <location>
        <begin position="222"/>
        <end position="240"/>
    </location>
</feature>
<dbReference type="GO" id="GO:0005789">
    <property type="term" value="C:endoplasmic reticulum membrane"/>
    <property type="evidence" value="ECO:0007669"/>
    <property type="project" value="UniProtKB-SubCell"/>
</dbReference>
<dbReference type="OrthoDB" id="567788at2759"/>
<evidence type="ECO:0000256" key="1">
    <source>
        <dbReference type="ARBA" id="ARBA00004477"/>
    </source>
</evidence>
<feature type="transmembrane region" description="Helical" evidence="6">
    <location>
        <begin position="106"/>
        <end position="124"/>
    </location>
</feature>
<organism evidence="9 10">
    <name type="scientific">Hyphodiscus hymeniophilus</name>
    <dbReference type="NCBI Taxonomy" id="353542"/>
    <lineage>
        <taxon>Eukaryota</taxon>
        <taxon>Fungi</taxon>
        <taxon>Dikarya</taxon>
        <taxon>Ascomycota</taxon>
        <taxon>Pezizomycotina</taxon>
        <taxon>Leotiomycetes</taxon>
        <taxon>Helotiales</taxon>
        <taxon>Hyphodiscaceae</taxon>
        <taxon>Hyphodiscus</taxon>
    </lineage>
</organism>
<feature type="region of interest" description="Disordered" evidence="7">
    <location>
        <begin position="1"/>
        <end position="21"/>
    </location>
</feature>
<evidence type="ECO:0000313" key="9">
    <source>
        <dbReference type="EMBL" id="KAG0649313.1"/>
    </source>
</evidence>
<evidence type="ECO:0000259" key="8">
    <source>
        <dbReference type="PROSITE" id="PS50845"/>
    </source>
</evidence>
<evidence type="ECO:0000313" key="10">
    <source>
        <dbReference type="Proteomes" id="UP000785200"/>
    </source>
</evidence>
<name>A0A9P6VJV3_9HELO</name>
<evidence type="ECO:0000256" key="6">
    <source>
        <dbReference type="RuleBase" id="RU363132"/>
    </source>
</evidence>
<keyword evidence="10" id="KW-1185">Reference proteome</keyword>
<proteinExistence type="predicted"/>
<dbReference type="AlphaFoldDB" id="A0A9P6VJV3"/>